<dbReference type="Pfam" id="PF13395">
    <property type="entry name" value="HNH_4"/>
    <property type="match status" value="1"/>
</dbReference>
<name>A0A1I9YI96_9BURK</name>
<evidence type="ECO:0000313" key="3">
    <source>
        <dbReference type="Proteomes" id="UP000179860"/>
    </source>
</evidence>
<dbReference type="InterPro" id="IPR003615">
    <property type="entry name" value="HNH_nuc"/>
</dbReference>
<dbReference type="EMBL" id="CP017561">
    <property type="protein sequence ID" value="APA86029.1"/>
    <property type="molecule type" value="Genomic_DNA"/>
</dbReference>
<keyword evidence="2" id="KW-0540">Nuclease</keyword>
<gene>
    <name evidence="2" type="ORF">BJG93_11930</name>
</gene>
<feature type="domain" description="HNH nuclease" evidence="1">
    <location>
        <begin position="237"/>
        <end position="288"/>
    </location>
</feature>
<dbReference type="RefSeq" id="WP_051374457.1">
    <property type="nucleotide sequence ID" value="NZ_CP017561.2"/>
</dbReference>
<accession>A0A1I9YI96</accession>
<keyword evidence="2" id="KW-0255">Endonuclease</keyword>
<dbReference type="Proteomes" id="UP000179860">
    <property type="component" value="Chromosome 1"/>
</dbReference>
<reference evidence="2" key="2">
    <citation type="submission" date="2021-06" db="EMBL/GenBank/DDBJ databases">
        <authorList>
            <person name="Rogers T.H."/>
            <person name="Ramsay J.P."/>
            <person name="Wang P."/>
            <person name="Terpolilli J."/>
        </authorList>
    </citation>
    <scope>NUCLEOTIDE SEQUENCE [LARGE SCALE GENOMIC DNA]</scope>
    <source>
        <strain evidence="2">WSM5005</strain>
    </source>
</reference>
<proteinExistence type="predicted"/>
<reference evidence="2" key="1">
    <citation type="submission" date="2016-09" db="EMBL/GenBank/DDBJ databases">
        <title>The Complete Genome of Burkholderia sprentiae wsm5005.</title>
        <authorList>
            <person name="De Meyer S."/>
            <person name="Wang P."/>
            <person name="Terpolilli J."/>
        </authorList>
    </citation>
    <scope>NUCLEOTIDE SEQUENCE [LARGE SCALE GENOMIC DNA]</scope>
    <source>
        <strain evidence="2">WSM5005</strain>
    </source>
</reference>
<dbReference type="SMART" id="SM00507">
    <property type="entry name" value="HNHc"/>
    <property type="match status" value="1"/>
</dbReference>
<sequence>MDHPGKSRLLEQARLNSTVPPPTAEAQLAFLAKIQRLFAEGDFTATYKFALLISLADLAVEVGTDDGAELTLTNREIADRFVQLYWRHSTPYGTGRADTQPGVLVQNLGDQAAVLTAICEYRASTPGITVQQARTEPSYAALLSKVATVVSAQPLNYLQNFGGVTDTFLYERSGRGAIALKPGVAYCLRRFYTLVQQLSRTHWVDHIKTNRRNHTIIGDAGDLEDFLFSASRQSLAIVGAELRKLDGHRCFYCGGNLTGADVDHFVPFSLYPRDQAHNFVLAHPACNRSKSDTLGAKPHLEKWLERLVTKSDELSEIGALAGMASDGVTANRVAIWGYATAHTAGGRAWLSATSYEPVTQSYLALFYT</sequence>
<evidence type="ECO:0000313" key="2">
    <source>
        <dbReference type="EMBL" id="APA86029.1"/>
    </source>
</evidence>
<dbReference type="STRING" id="754502.BJG93_11930"/>
<dbReference type="AlphaFoldDB" id="A0A1I9YI96"/>
<dbReference type="KEGG" id="pspw:BJG93_11930"/>
<organism evidence="2 3">
    <name type="scientific">Paraburkholderia sprentiae WSM5005</name>
    <dbReference type="NCBI Taxonomy" id="754502"/>
    <lineage>
        <taxon>Bacteria</taxon>
        <taxon>Pseudomonadati</taxon>
        <taxon>Pseudomonadota</taxon>
        <taxon>Betaproteobacteria</taxon>
        <taxon>Burkholderiales</taxon>
        <taxon>Burkholderiaceae</taxon>
        <taxon>Paraburkholderia</taxon>
    </lineage>
</organism>
<evidence type="ECO:0000259" key="1">
    <source>
        <dbReference type="SMART" id="SM00507"/>
    </source>
</evidence>
<dbReference type="GO" id="GO:0004519">
    <property type="term" value="F:endonuclease activity"/>
    <property type="evidence" value="ECO:0007669"/>
    <property type="project" value="UniProtKB-KW"/>
</dbReference>
<protein>
    <submittedName>
        <fullName evidence="2">HNH endonuclease</fullName>
    </submittedName>
</protein>
<keyword evidence="3" id="KW-1185">Reference proteome</keyword>
<dbReference type="CDD" id="cd00085">
    <property type="entry name" value="HNHc"/>
    <property type="match status" value="1"/>
</dbReference>
<dbReference type="OrthoDB" id="9804086at2"/>
<dbReference type="Gene3D" id="1.10.30.50">
    <property type="match status" value="1"/>
</dbReference>
<keyword evidence="2" id="KW-0378">Hydrolase</keyword>